<comment type="caution">
    <text evidence="15">The sequence shown here is derived from an EMBL/GenBank/DDBJ whole genome shotgun (WGS) entry which is preliminary data.</text>
</comment>
<evidence type="ECO:0000313" key="15">
    <source>
        <dbReference type="EMBL" id="KAG9457303.1"/>
    </source>
</evidence>
<evidence type="ECO:0000256" key="7">
    <source>
        <dbReference type="ARBA" id="ARBA00022989"/>
    </source>
</evidence>
<evidence type="ECO:0000259" key="14">
    <source>
        <dbReference type="PROSITE" id="PS50011"/>
    </source>
</evidence>
<evidence type="ECO:0000256" key="8">
    <source>
        <dbReference type="ARBA" id="ARBA00023136"/>
    </source>
</evidence>
<dbReference type="SMART" id="SM00219">
    <property type="entry name" value="TyrKc"/>
    <property type="match status" value="1"/>
</dbReference>
<dbReference type="GO" id="GO:0016020">
    <property type="term" value="C:membrane"/>
    <property type="evidence" value="ECO:0007669"/>
    <property type="project" value="UniProtKB-SubCell"/>
</dbReference>
<evidence type="ECO:0000256" key="9">
    <source>
        <dbReference type="ARBA" id="ARBA00023180"/>
    </source>
</evidence>
<dbReference type="FunFam" id="3.30.200.20:FF:000178">
    <property type="entry name" value="serine/threonine-protein kinase PBS1-like"/>
    <property type="match status" value="1"/>
</dbReference>
<feature type="compositionally biased region" description="Acidic residues" evidence="11">
    <location>
        <begin position="510"/>
        <end position="519"/>
    </location>
</feature>
<dbReference type="GO" id="GO:0005524">
    <property type="term" value="F:ATP binding"/>
    <property type="evidence" value="ECO:0007669"/>
    <property type="project" value="UniProtKB-UniRule"/>
</dbReference>
<dbReference type="SUPFAM" id="SSF56112">
    <property type="entry name" value="Protein kinase-like (PK-like)"/>
    <property type="match status" value="1"/>
</dbReference>
<dbReference type="Pfam" id="PF07714">
    <property type="entry name" value="PK_Tyr_Ser-Thr"/>
    <property type="match status" value="1"/>
</dbReference>
<dbReference type="InterPro" id="IPR000719">
    <property type="entry name" value="Prot_kinase_dom"/>
</dbReference>
<evidence type="ECO:0000256" key="11">
    <source>
        <dbReference type="SAM" id="MobiDB-lite"/>
    </source>
</evidence>
<keyword evidence="8 12" id="KW-0472">Membrane</keyword>
<accession>A0AAV7F8M0</accession>
<keyword evidence="7 12" id="KW-1133">Transmembrane helix</keyword>
<reference evidence="15 16" key="1">
    <citation type="submission" date="2021-07" db="EMBL/GenBank/DDBJ databases">
        <title>The Aristolochia fimbriata genome: insights into angiosperm evolution, floral development and chemical biosynthesis.</title>
        <authorList>
            <person name="Jiao Y."/>
        </authorList>
    </citation>
    <scope>NUCLEOTIDE SEQUENCE [LARGE SCALE GENOMIC DNA]</scope>
    <source>
        <strain evidence="15">IBCAS-2021</strain>
        <tissue evidence="15">Leaf</tissue>
    </source>
</reference>
<evidence type="ECO:0000256" key="4">
    <source>
        <dbReference type="ARBA" id="ARBA00022729"/>
    </source>
</evidence>
<evidence type="ECO:0000256" key="10">
    <source>
        <dbReference type="PROSITE-ProRule" id="PRU10141"/>
    </source>
</evidence>
<keyword evidence="6 10" id="KW-0067">ATP-binding</keyword>
<keyword evidence="3 12" id="KW-0812">Transmembrane</keyword>
<dbReference type="Gene3D" id="1.10.510.10">
    <property type="entry name" value="Transferase(Phosphotransferase) domain 1"/>
    <property type="match status" value="1"/>
</dbReference>
<evidence type="ECO:0000256" key="12">
    <source>
        <dbReference type="SAM" id="Phobius"/>
    </source>
</evidence>
<protein>
    <recommendedName>
        <fullName evidence="14">Protein kinase domain-containing protein</fullName>
    </recommendedName>
</protein>
<comment type="subcellular location">
    <subcellularLocation>
        <location evidence="1">Membrane</location>
        <topology evidence="1">Single-pass membrane protein</topology>
    </subcellularLocation>
</comment>
<name>A0AAV7F8M0_ARIFI</name>
<evidence type="ECO:0000256" key="5">
    <source>
        <dbReference type="ARBA" id="ARBA00022741"/>
    </source>
</evidence>
<dbReference type="Proteomes" id="UP000825729">
    <property type="component" value="Unassembled WGS sequence"/>
</dbReference>
<evidence type="ECO:0000313" key="16">
    <source>
        <dbReference type="Proteomes" id="UP000825729"/>
    </source>
</evidence>
<feature type="transmembrane region" description="Helical" evidence="12">
    <location>
        <begin position="284"/>
        <end position="307"/>
    </location>
</feature>
<dbReference type="PANTHER" id="PTHR47974">
    <property type="entry name" value="OS07G0415500 PROTEIN"/>
    <property type="match status" value="1"/>
</dbReference>
<dbReference type="EMBL" id="JAINDJ010000002">
    <property type="protein sequence ID" value="KAG9457303.1"/>
    <property type="molecule type" value="Genomic_DNA"/>
</dbReference>
<evidence type="ECO:0000256" key="3">
    <source>
        <dbReference type="ARBA" id="ARBA00022692"/>
    </source>
</evidence>
<dbReference type="InterPro" id="IPR020635">
    <property type="entry name" value="Tyr_kinase_cat_dom"/>
</dbReference>
<dbReference type="Pfam" id="PF14380">
    <property type="entry name" value="WAK_assoc"/>
    <property type="match status" value="1"/>
</dbReference>
<keyword evidence="2" id="KW-0808">Transferase</keyword>
<dbReference type="AlphaFoldDB" id="A0AAV7F8M0"/>
<dbReference type="Gene3D" id="3.30.200.20">
    <property type="entry name" value="Phosphorylase Kinase, domain 1"/>
    <property type="match status" value="1"/>
</dbReference>
<dbReference type="InterPro" id="IPR001245">
    <property type="entry name" value="Ser-Thr/Tyr_kinase_cat_dom"/>
</dbReference>
<sequence length="592" mass="65871">MPTMVFFKILFLSLVFFFFFFSLSAKSQKDATIITSTDPSYYYKLCSNYSCSNISLRYPFGLQSFCGHPDLKTTCVDDDHIELYSNRIAGAEPCRIIGDLVSDPAGITIPVAFMSLFGCGHVTRKNFVTDPTHFTLSKEYTLGLHLNCTRRPASAPPGSLRSTSCLNCNGTSTDNVCFYSREFNNYAECEYFLVDTTAEVNVSAVKDLRGFLRNRGHKIRYTTSTSCRSCETSGGRCGSSTRGDFVCFCPSSVHRLNCSDGMIEDLRTWLPRDRKHKISNGATAAVSASASLLALIVIATTIVLCVIRTRRAESKKGDDENGDHDNKFKSEDANHVNALIDGISPTRYTYSQIKKFTSNFSVKLGEGGFGTVYKGFIEGNGAVAVKLLKKSAQKEKQFMNEVATVGRIHHHNLVGLLGYCAHRSTRALIYEFIENGSLNKCYIPADDQSTGGKGKKTNTDSRDENTSLFYFPEWVFKKAEKGELKRILTVSTTTDQEGSGTGTEVMREGEGEDEEEKKEEDEIWEKMCMVGLWCIQHVPSNRPNMRKVIQMLEGMNNEIEMPPNPFPEGFNGDDFLSLHFTAGASNIKSSDK</sequence>
<keyword evidence="9" id="KW-0325">Glycoprotein</keyword>
<feature type="domain" description="Protein kinase" evidence="14">
    <location>
        <begin position="358"/>
        <end position="592"/>
    </location>
</feature>
<proteinExistence type="predicted"/>
<organism evidence="15 16">
    <name type="scientific">Aristolochia fimbriata</name>
    <name type="common">White veined hardy Dutchman's pipe vine</name>
    <dbReference type="NCBI Taxonomy" id="158543"/>
    <lineage>
        <taxon>Eukaryota</taxon>
        <taxon>Viridiplantae</taxon>
        <taxon>Streptophyta</taxon>
        <taxon>Embryophyta</taxon>
        <taxon>Tracheophyta</taxon>
        <taxon>Spermatophyta</taxon>
        <taxon>Magnoliopsida</taxon>
        <taxon>Magnoliidae</taxon>
        <taxon>Piperales</taxon>
        <taxon>Aristolochiaceae</taxon>
        <taxon>Aristolochia</taxon>
    </lineage>
</organism>
<dbReference type="InterPro" id="IPR032872">
    <property type="entry name" value="WAK_assoc_C"/>
</dbReference>
<evidence type="ECO:0000256" key="1">
    <source>
        <dbReference type="ARBA" id="ARBA00004167"/>
    </source>
</evidence>
<dbReference type="InterPro" id="IPR017441">
    <property type="entry name" value="Protein_kinase_ATP_BS"/>
</dbReference>
<dbReference type="InterPro" id="IPR011009">
    <property type="entry name" value="Kinase-like_dom_sf"/>
</dbReference>
<dbReference type="PROSITE" id="PS50011">
    <property type="entry name" value="PROTEIN_KINASE_DOM"/>
    <property type="match status" value="1"/>
</dbReference>
<feature type="signal peptide" evidence="13">
    <location>
        <begin position="1"/>
        <end position="25"/>
    </location>
</feature>
<dbReference type="PANTHER" id="PTHR47974:SF9">
    <property type="entry name" value="RECEPTOR-LIKE SERINE_THREONINE-PROTEIN KINASE"/>
    <property type="match status" value="1"/>
</dbReference>
<dbReference type="PROSITE" id="PS00107">
    <property type="entry name" value="PROTEIN_KINASE_ATP"/>
    <property type="match status" value="1"/>
</dbReference>
<keyword evidence="5 10" id="KW-0547">Nucleotide-binding</keyword>
<dbReference type="GO" id="GO:0004713">
    <property type="term" value="F:protein tyrosine kinase activity"/>
    <property type="evidence" value="ECO:0007669"/>
    <property type="project" value="InterPro"/>
</dbReference>
<evidence type="ECO:0000256" key="13">
    <source>
        <dbReference type="SAM" id="SignalP"/>
    </source>
</evidence>
<keyword evidence="16" id="KW-1185">Reference proteome</keyword>
<gene>
    <name evidence="15" type="ORF">H6P81_001811</name>
</gene>
<feature type="chain" id="PRO_5043574584" description="Protein kinase domain-containing protein" evidence="13">
    <location>
        <begin position="26"/>
        <end position="592"/>
    </location>
</feature>
<feature type="region of interest" description="Disordered" evidence="11">
    <location>
        <begin position="492"/>
        <end position="519"/>
    </location>
</feature>
<evidence type="ECO:0000256" key="2">
    <source>
        <dbReference type="ARBA" id="ARBA00022679"/>
    </source>
</evidence>
<feature type="binding site" evidence="10">
    <location>
        <position position="386"/>
    </location>
    <ligand>
        <name>ATP</name>
        <dbReference type="ChEBI" id="CHEBI:30616"/>
    </ligand>
</feature>
<evidence type="ECO:0000256" key="6">
    <source>
        <dbReference type="ARBA" id="ARBA00022840"/>
    </source>
</evidence>
<keyword evidence="4 13" id="KW-0732">Signal</keyword>